<evidence type="ECO:0000313" key="2">
    <source>
        <dbReference type="EMBL" id="ROR39771.1"/>
    </source>
</evidence>
<comment type="caution">
    <text evidence="2">The sequence shown here is derived from an EMBL/GenBank/DDBJ whole genome shotgun (WGS) entry which is preliminary data.</text>
</comment>
<feature type="transmembrane region" description="Helical" evidence="1">
    <location>
        <begin position="251"/>
        <end position="268"/>
    </location>
</feature>
<dbReference type="EMBL" id="RJVK01000002">
    <property type="protein sequence ID" value="ROR39771.1"/>
    <property type="molecule type" value="Genomic_DNA"/>
</dbReference>
<feature type="transmembrane region" description="Helical" evidence="1">
    <location>
        <begin position="188"/>
        <end position="210"/>
    </location>
</feature>
<gene>
    <name evidence="2" type="ORF">EDC58_0746</name>
</gene>
<protein>
    <recommendedName>
        <fullName evidence="4">Glycosyltransferase RgtA/B/C/D-like domain-containing protein</fullName>
    </recommendedName>
</protein>
<feature type="transmembrane region" description="Helical" evidence="1">
    <location>
        <begin position="54"/>
        <end position="74"/>
    </location>
</feature>
<proteinExistence type="predicted"/>
<evidence type="ECO:0000313" key="3">
    <source>
        <dbReference type="Proteomes" id="UP000272781"/>
    </source>
</evidence>
<accession>A0AAJ4UXQ8</accession>
<keyword evidence="1" id="KW-0472">Membrane</keyword>
<organism evidence="2 3">
    <name type="scientific">Caminibacter pacificus</name>
    <dbReference type="NCBI Taxonomy" id="1424653"/>
    <lineage>
        <taxon>Bacteria</taxon>
        <taxon>Pseudomonadati</taxon>
        <taxon>Campylobacterota</taxon>
        <taxon>Epsilonproteobacteria</taxon>
        <taxon>Nautiliales</taxon>
        <taxon>Nautiliaceae</taxon>
        <taxon>Caminibacter</taxon>
    </lineage>
</organism>
<evidence type="ECO:0000256" key="1">
    <source>
        <dbReference type="SAM" id="Phobius"/>
    </source>
</evidence>
<name>A0AAJ4UXQ8_9BACT</name>
<feature type="transmembrane region" description="Helical" evidence="1">
    <location>
        <begin position="162"/>
        <end position="181"/>
    </location>
</feature>
<feature type="transmembrane region" description="Helical" evidence="1">
    <location>
        <begin position="127"/>
        <end position="156"/>
    </location>
</feature>
<keyword evidence="1" id="KW-1133">Transmembrane helix</keyword>
<feature type="transmembrane region" description="Helical" evidence="1">
    <location>
        <begin position="94"/>
        <end position="120"/>
    </location>
</feature>
<feature type="transmembrane region" description="Helical" evidence="1">
    <location>
        <begin position="6"/>
        <end position="27"/>
    </location>
</feature>
<evidence type="ECO:0008006" key="4">
    <source>
        <dbReference type="Google" id="ProtNLM"/>
    </source>
</evidence>
<feature type="transmembrane region" description="Helical" evidence="1">
    <location>
        <begin position="280"/>
        <end position="298"/>
    </location>
</feature>
<feature type="transmembrane region" description="Helical" evidence="1">
    <location>
        <begin position="222"/>
        <end position="239"/>
    </location>
</feature>
<reference evidence="2 3" key="1">
    <citation type="submission" date="2018-11" db="EMBL/GenBank/DDBJ databases">
        <title>Genomic Encyclopedia of Type Strains, Phase IV (KMG-IV): sequencing the most valuable type-strain genomes for metagenomic binning, comparative biology and taxonomic classification.</title>
        <authorList>
            <person name="Goeker M."/>
        </authorList>
    </citation>
    <scope>NUCLEOTIDE SEQUENCE [LARGE SCALE GENOMIC DNA]</scope>
    <source>
        <strain evidence="2 3">DSM 27783</strain>
    </source>
</reference>
<sequence length="382" mass="46099">MRLLLFFFFYYLFLLWYGVNFLSFSIVEVQSYEKVWFLKYIYEIFFVFLGKNDLTLRIVPVFFSILSVIIFYLLSKNYFKKQKDLEFDVIIFSLIPGFIISSLIVNKSIFLIFLTIIFVYTYKKNKLFSYLLLFSYAFIDYAFINLYFALIFYAIYKRDTKFLFFVLFLFAINANIFNYEIGGKPRGYFLDVLGTYFLIFSPFVFVYYVYTLYKGAFLQKDIIYYISALTFLLSILLSFRQHIRIDDYAPFALIYIIYMVKIFLNSYRVRLPQFRRGYKIIFSFLFGSLILFDIAIFLNRYTPAKNLSNSFYFIKPIVKILKDKKIDYIACNNKYLCKSLYFYGINKGEEFYLKYSKSEQKVSIFHKKRKIYEINVSNLNTL</sequence>
<keyword evidence="1" id="KW-0812">Transmembrane</keyword>
<dbReference type="Proteomes" id="UP000272781">
    <property type="component" value="Unassembled WGS sequence"/>
</dbReference>
<dbReference type="AlphaFoldDB" id="A0AAJ4UXQ8"/>